<feature type="chain" id="PRO_5021893879" description="Beta-lactamase" evidence="7">
    <location>
        <begin position="27"/>
        <end position="293"/>
    </location>
</feature>
<evidence type="ECO:0000256" key="1">
    <source>
        <dbReference type="ARBA" id="ARBA00001526"/>
    </source>
</evidence>
<dbReference type="NCBIfam" id="NF033103">
    <property type="entry name" value="bla_class_A"/>
    <property type="match status" value="1"/>
</dbReference>
<sequence>MPRPYMTRRLLTAGILLSSLPTTLRAAEDDVHRKLAWIERKSGGRLGVCAYLSGTTRPAVTYRGGERFPMCSTCKALLSAAVLARVDRGRESLSRKILIRPQDLMHYSPITQPHIGTADLTLGDMCSAAVSYSDNTAANALLRVLGGPAMVTAFARSIGDTVTRLDRWEPALNEALPGDPRDTTTPEAMSRNLTQLLSGDALSSASRRTLLEWMVANQTGDARIRAGVPKSWRVGDKTGTGSRGTINDIAFIMPPEKTPFALSIYLTGSPLSANAGNAIIAEIARTIAEMMVA</sequence>
<comment type="caution">
    <text evidence="9">The sequence shown here is derived from an EMBL/GenBank/DDBJ whole genome shotgun (WGS) entry which is preliminary data.</text>
</comment>
<dbReference type="Gene3D" id="3.40.710.10">
    <property type="entry name" value="DD-peptidase/beta-lactamase superfamily"/>
    <property type="match status" value="1"/>
</dbReference>
<dbReference type="PANTHER" id="PTHR35333:SF3">
    <property type="entry name" value="BETA-LACTAMASE-TYPE TRANSPEPTIDASE FOLD CONTAINING PROTEIN"/>
    <property type="match status" value="1"/>
</dbReference>
<dbReference type="SUPFAM" id="SSF56601">
    <property type="entry name" value="beta-lactamase/transpeptidase-like"/>
    <property type="match status" value="1"/>
</dbReference>
<keyword evidence="4 6" id="KW-0378">Hydrolase</keyword>
<dbReference type="InterPro" id="IPR012338">
    <property type="entry name" value="Beta-lactam/transpept-like"/>
</dbReference>
<feature type="domain" description="Beta-lactamase class A catalytic" evidence="8">
    <location>
        <begin position="56"/>
        <end position="265"/>
    </location>
</feature>
<dbReference type="PROSITE" id="PS00146">
    <property type="entry name" value="BETA_LACTAMASE_A"/>
    <property type="match status" value="1"/>
</dbReference>
<evidence type="ECO:0000256" key="4">
    <source>
        <dbReference type="ARBA" id="ARBA00022801"/>
    </source>
</evidence>
<evidence type="ECO:0000259" key="8">
    <source>
        <dbReference type="Pfam" id="PF13354"/>
    </source>
</evidence>
<dbReference type="EMBL" id="BJUZ01000002">
    <property type="protein sequence ID" value="GEK93916.1"/>
    <property type="molecule type" value="Genomic_DNA"/>
</dbReference>
<dbReference type="GO" id="GO:0030655">
    <property type="term" value="P:beta-lactam antibiotic catabolic process"/>
    <property type="evidence" value="ECO:0007669"/>
    <property type="project" value="InterPro"/>
</dbReference>
<evidence type="ECO:0000256" key="2">
    <source>
        <dbReference type="ARBA" id="ARBA00009009"/>
    </source>
</evidence>
<dbReference type="Pfam" id="PF13354">
    <property type="entry name" value="Beta-lactamase2"/>
    <property type="match status" value="1"/>
</dbReference>
<reference evidence="9 10" key="1">
    <citation type="submission" date="2019-07" db="EMBL/GenBank/DDBJ databases">
        <title>Whole genome shotgun sequence of Gluconobacter wancherniae NBRC 103581.</title>
        <authorList>
            <person name="Hosoyama A."/>
            <person name="Uohara A."/>
            <person name="Ohji S."/>
            <person name="Ichikawa N."/>
        </authorList>
    </citation>
    <scope>NUCLEOTIDE SEQUENCE [LARGE SCALE GENOMIC DNA]</scope>
    <source>
        <strain evidence="9 10">NBRC 103581</strain>
    </source>
</reference>
<proteinExistence type="inferred from homology"/>
<accession>A0A511B0D5</accession>
<evidence type="ECO:0000256" key="3">
    <source>
        <dbReference type="ARBA" id="ARBA00012865"/>
    </source>
</evidence>
<organism evidence="9 10">
    <name type="scientific">Gluconobacter wancherniae NBRC 103581</name>
    <dbReference type="NCBI Taxonomy" id="656744"/>
    <lineage>
        <taxon>Bacteria</taxon>
        <taxon>Pseudomonadati</taxon>
        <taxon>Pseudomonadota</taxon>
        <taxon>Alphaproteobacteria</taxon>
        <taxon>Acetobacterales</taxon>
        <taxon>Acetobacteraceae</taxon>
        <taxon>Gluconobacter</taxon>
    </lineage>
</organism>
<dbReference type="OrthoDB" id="9784149at2"/>
<comment type="similarity">
    <text evidence="2 6">Belongs to the class-A beta-lactamase family.</text>
</comment>
<keyword evidence="5 6" id="KW-0046">Antibiotic resistance</keyword>
<dbReference type="EC" id="3.5.2.6" evidence="3 6"/>
<dbReference type="AlphaFoldDB" id="A0A511B0D5"/>
<evidence type="ECO:0000313" key="10">
    <source>
        <dbReference type="Proteomes" id="UP000321230"/>
    </source>
</evidence>
<dbReference type="PANTHER" id="PTHR35333">
    <property type="entry name" value="BETA-LACTAMASE"/>
    <property type="match status" value="1"/>
</dbReference>
<dbReference type="GO" id="GO:0008800">
    <property type="term" value="F:beta-lactamase activity"/>
    <property type="evidence" value="ECO:0007669"/>
    <property type="project" value="UniProtKB-UniRule"/>
</dbReference>
<comment type="catalytic activity">
    <reaction evidence="1 6">
        <text>a beta-lactam + H2O = a substituted beta-amino acid</text>
        <dbReference type="Rhea" id="RHEA:20401"/>
        <dbReference type="ChEBI" id="CHEBI:15377"/>
        <dbReference type="ChEBI" id="CHEBI:35627"/>
        <dbReference type="ChEBI" id="CHEBI:140347"/>
        <dbReference type="EC" id="3.5.2.6"/>
    </reaction>
</comment>
<feature type="signal peptide" evidence="7">
    <location>
        <begin position="1"/>
        <end position="26"/>
    </location>
</feature>
<keyword evidence="7" id="KW-0732">Signal</keyword>
<evidence type="ECO:0000313" key="9">
    <source>
        <dbReference type="EMBL" id="GEK93916.1"/>
    </source>
</evidence>
<keyword evidence="10" id="KW-1185">Reference proteome</keyword>
<dbReference type="PRINTS" id="PR00118">
    <property type="entry name" value="BLACTAMASEA"/>
</dbReference>
<dbReference type="Proteomes" id="UP000321230">
    <property type="component" value="Unassembled WGS sequence"/>
</dbReference>
<protein>
    <recommendedName>
        <fullName evidence="3 6">Beta-lactamase</fullName>
        <ecNumber evidence="3 6">3.5.2.6</ecNumber>
    </recommendedName>
</protein>
<dbReference type="InterPro" id="IPR045155">
    <property type="entry name" value="Beta-lactam_cat"/>
</dbReference>
<gene>
    <name evidence="9" type="ORF">GWA01_16860</name>
</gene>
<name>A0A511B0D5_9PROT</name>
<dbReference type="InterPro" id="IPR000871">
    <property type="entry name" value="Beta-lactam_class-A"/>
</dbReference>
<dbReference type="GO" id="GO:0046677">
    <property type="term" value="P:response to antibiotic"/>
    <property type="evidence" value="ECO:0007669"/>
    <property type="project" value="UniProtKB-UniRule"/>
</dbReference>
<dbReference type="InterPro" id="IPR023650">
    <property type="entry name" value="Beta-lactam_class-A_AS"/>
</dbReference>
<dbReference type="RefSeq" id="WP_146796303.1">
    <property type="nucleotide sequence ID" value="NZ_BARC01000008.1"/>
</dbReference>
<evidence type="ECO:0000256" key="5">
    <source>
        <dbReference type="ARBA" id="ARBA00023251"/>
    </source>
</evidence>
<evidence type="ECO:0000256" key="6">
    <source>
        <dbReference type="RuleBase" id="RU361140"/>
    </source>
</evidence>
<evidence type="ECO:0000256" key="7">
    <source>
        <dbReference type="SAM" id="SignalP"/>
    </source>
</evidence>